<feature type="region of interest" description="Disordered" evidence="1">
    <location>
        <begin position="1"/>
        <end position="66"/>
    </location>
</feature>
<organism evidence="3 4">
    <name type="scientific">Protaetiibacter intestinalis</name>
    <dbReference type="NCBI Taxonomy" id="2419774"/>
    <lineage>
        <taxon>Bacteria</taxon>
        <taxon>Bacillati</taxon>
        <taxon>Actinomycetota</taxon>
        <taxon>Actinomycetes</taxon>
        <taxon>Micrococcales</taxon>
        <taxon>Microbacteriaceae</taxon>
        <taxon>Protaetiibacter</taxon>
    </lineage>
</organism>
<keyword evidence="2" id="KW-1133">Transmembrane helix</keyword>
<keyword evidence="2" id="KW-0812">Transmembrane</keyword>
<evidence type="ECO:0000256" key="1">
    <source>
        <dbReference type="SAM" id="MobiDB-lite"/>
    </source>
</evidence>
<sequence length="192" mass="21699">MPKNTPTDPTADAPENPESAPSAGKGHATPTRKEQEAARKRPLVPEDRKAASRESKAKLAEQRERARVGMANGEEKFLPIRDKGPQKKYVRDYVDARWSAGELLLPLMFLVILTYFVPYVEVAYYALIAVWVFIILVAVDCLVMCAQLQKKLTAKFGEGKVEKFRWYATMRAVQLRALRLPKPQVKRGKFPA</sequence>
<feature type="transmembrane region" description="Helical" evidence="2">
    <location>
        <begin position="96"/>
        <end position="117"/>
    </location>
</feature>
<evidence type="ECO:0000313" key="4">
    <source>
        <dbReference type="Proteomes" id="UP000278886"/>
    </source>
</evidence>
<accession>A0A387BA10</accession>
<dbReference type="InterPro" id="IPR021403">
    <property type="entry name" value="DUF3043"/>
</dbReference>
<reference evidence="4" key="1">
    <citation type="submission" date="2018-09" db="EMBL/GenBank/DDBJ databases">
        <title>Genome sequencing of strain 2DFWR-13.</title>
        <authorList>
            <person name="Heo J."/>
            <person name="Kim S.-J."/>
            <person name="Kwon S.-W."/>
        </authorList>
    </citation>
    <scope>NUCLEOTIDE SEQUENCE [LARGE SCALE GENOMIC DNA]</scope>
    <source>
        <strain evidence="4">2DFWR-13</strain>
    </source>
</reference>
<name>A0A387BA10_9MICO</name>
<dbReference type="EMBL" id="CP032630">
    <property type="protein sequence ID" value="AYF99193.1"/>
    <property type="molecule type" value="Genomic_DNA"/>
</dbReference>
<gene>
    <name evidence="3" type="ORF">D7I47_13635</name>
</gene>
<dbReference type="Proteomes" id="UP000278886">
    <property type="component" value="Chromosome"/>
</dbReference>
<proteinExistence type="predicted"/>
<dbReference type="KEGG" id="lyd:D7I47_13635"/>
<keyword evidence="4" id="KW-1185">Reference proteome</keyword>
<evidence type="ECO:0000256" key="2">
    <source>
        <dbReference type="SAM" id="Phobius"/>
    </source>
</evidence>
<feature type="compositionally biased region" description="Basic and acidic residues" evidence="1">
    <location>
        <begin position="31"/>
        <end position="66"/>
    </location>
</feature>
<dbReference type="AlphaFoldDB" id="A0A387BA10"/>
<dbReference type="RefSeq" id="WP_120763562.1">
    <property type="nucleotide sequence ID" value="NZ_CP032630.1"/>
</dbReference>
<feature type="transmembrane region" description="Helical" evidence="2">
    <location>
        <begin position="123"/>
        <end position="146"/>
    </location>
</feature>
<keyword evidence="2" id="KW-0472">Membrane</keyword>
<dbReference type="Pfam" id="PF11241">
    <property type="entry name" value="DUF3043"/>
    <property type="match status" value="1"/>
</dbReference>
<evidence type="ECO:0000313" key="3">
    <source>
        <dbReference type="EMBL" id="AYF99193.1"/>
    </source>
</evidence>
<dbReference type="OrthoDB" id="5194448at2"/>
<protein>
    <submittedName>
        <fullName evidence="3">DUF3043 domain-containing protein</fullName>
    </submittedName>
</protein>